<evidence type="ECO:0000313" key="3">
    <source>
        <dbReference type="Proteomes" id="UP000785613"/>
    </source>
</evidence>
<sequence length="180" mass="19755">MTTKKQPPAKRAPEEPVGRPENPFISTEFFSRMRDYTERDAAFSKEIKAIGDRGAGKLSTDARTAPSLEPLRGVIKKGLPLKDMFGRIVQGVELGLWEPWLSAFGFELRGVNYAKTGARNARLALDISLASKATTVFANAGIPNWRSLVAEDCAQVQIEKPTEKTPAKAYAIFWLDGADA</sequence>
<name>A0ABX0M0R2_9BURK</name>
<keyword evidence="3" id="KW-1185">Reference proteome</keyword>
<feature type="region of interest" description="Disordered" evidence="1">
    <location>
        <begin position="1"/>
        <end position="24"/>
    </location>
</feature>
<evidence type="ECO:0000313" key="2">
    <source>
        <dbReference type="EMBL" id="NHZ37906.1"/>
    </source>
</evidence>
<evidence type="ECO:0000256" key="1">
    <source>
        <dbReference type="SAM" id="MobiDB-lite"/>
    </source>
</evidence>
<dbReference type="RefSeq" id="WP_167231888.1">
    <property type="nucleotide sequence ID" value="NZ_VUYU01000035.1"/>
</dbReference>
<dbReference type="Proteomes" id="UP000785613">
    <property type="component" value="Unassembled WGS sequence"/>
</dbReference>
<protein>
    <submittedName>
        <fullName evidence="2">Uncharacterized protein</fullName>
    </submittedName>
</protein>
<accession>A0ABX0M0R2</accession>
<organism evidence="2 3">
    <name type="scientific">Massilia rubra</name>
    <dbReference type="NCBI Taxonomy" id="2607910"/>
    <lineage>
        <taxon>Bacteria</taxon>
        <taxon>Pseudomonadati</taxon>
        <taxon>Pseudomonadota</taxon>
        <taxon>Betaproteobacteria</taxon>
        <taxon>Burkholderiales</taxon>
        <taxon>Oxalobacteraceae</taxon>
        <taxon>Telluria group</taxon>
        <taxon>Massilia</taxon>
    </lineage>
</organism>
<comment type="caution">
    <text evidence="2">The sequence shown here is derived from an EMBL/GenBank/DDBJ whole genome shotgun (WGS) entry which is preliminary data.</text>
</comment>
<reference evidence="2 3" key="1">
    <citation type="submission" date="2019-09" db="EMBL/GenBank/DDBJ databases">
        <title>Taxonomy of Antarctic Massilia spp.: description of Massilia rubra sp. nov., Massilia aquatica sp. nov., Massilia mucilaginosa sp. nov., Massilia frigida sp. nov. isolated from streams, lakes and regoliths.</title>
        <authorList>
            <person name="Holochova P."/>
            <person name="Sedlacek I."/>
            <person name="Kralova S."/>
            <person name="Maslanova I."/>
            <person name="Busse H.-J."/>
            <person name="Stankova E."/>
            <person name="Vrbovska V."/>
            <person name="Kovarovic V."/>
            <person name="Bartak M."/>
            <person name="Svec P."/>
            <person name="Pantucek R."/>
        </authorList>
    </citation>
    <scope>NUCLEOTIDE SEQUENCE [LARGE SCALE GENOMIC DNA]</scope>
    <source>
        <strain evidence="2 3">CCM 8692</strain>
    </source>
</reference>
<gene>
    <name evidence="2" type="ORF">F0185_30560</name>
</gene>
<dbReference type="EMBL" id="VUYU01000035">
    <property type="protein sequence ID" value="NHZ37906.1"/>
    <property type="molecule type" value="Genomic_DNA"/>
</dbReference>
<proteinExistence type="predicted"/>